<dbReference type="PANTHER" id="PTHR28008:SF1">
    <property type="entry name" value="DOMAIN PROTEIN, PUTATIVE (AFU_ORTHOLOGUE AFUA_3G10980)-RELATED"/>
    <property type="match status" value="1"/>
</dbReference>
<feature type="transmembrane region" description="Helical" evidence="2">
    <location>
        <begin position="287"/>
        <end position="304"/>
    </location>
</feature>
<dbReference type="PANTHER" id="PTHR28008">
    <property type="entry name" value="DOMAIN PROTEIN, PUTATIVE (AFU_ORTHOLOGUE AFUA_3G10980)-RELATED"/>
    <property type="match status" value="1"/>
</dbReference>
<dbReference type="EMBL" id="CP025958">
    <property type="protein sequence ID" value="AWM42022.1"/>
    <property type="molecule type" value="Genomic_DNA"/>
</dbReference>
<evidence type="ECO:0000256" key="1">
    <source>
        <dbReference type="SAM" id="MobiDB-lite"/>
    </source>
</evidence>
<feature type="transmembrane region" description="Helical" evidence="2">
    <location>
        <begin position="451"/>
        <end position="469"/>
    </location>
</feature>
<dbReference type="KEGG" id="gog:C1280_36885"/>
<dbReference type="Proteomes" id="UP000245802">
    <property type="component" value="Chromosome"/>
</dbReference>
<reference evidence="4 5" key="1">
    <citation type="submission" date="2018-01" db="EMBL/GenBank/DDBJ databases">
        <title>G. obscuriglobus.</title>
        <authorList>
            <person name="Franke J."/>
            <person name="Blomberg W."/>
            <person name="Selmecki A."/>
        </authorList>
    </citation>
    <scope>NUCLEOTIDE SEQUENCE [LARGE SCALE GENOMIC DNA]</scope>
    <source>
        <strain evidence="4 5">DSM 5831</strain>
    </source>
</reference>
<organism evidence="4 5">
    <name type="scientific">Gemmata obscuriglobus</name>
    <dbReference type="NCBI Taxonomy" id="114"/>
    <lineage>
        <taxon>Bacteria</taxon>
        <taxon>Pseudomonadati</taxon>
        <taxon>Planctomycetota</taxon>
        <taxon>Planctomycetia</taxon>
        <taxon>Gemmatales</taxon>
        <taxon>Gemmataceae</taxon>
        <taxon>Gemmata</taxon>
    </lineage>
</organism>
<dbReference type="Pfam" id="PF04892">
    <property type="entry name" value="VanZ"/>
    <property type="match status" value="1"/>
</dbReference>
<evidence type="ECO:0000313" key="4">
    <source>
        <dbReference type="EMBL" id="AWM42022.1"/>
    </source>
</evidence>
<dbReference type="InterPro" id="IPR006976">
    <property type="entry name" value="VanZ-like"/>
</dbReference>
<keyword evidence="5" id="KW-1185">Reference proteome</keyword>
<feature type="transmembrane region" description="Helical" evidence="2">
    <location>
        <begin position="126"/>
        <end position="146"/>
    </location>
</feature>
<dbReference type="OrthoDB" id="283584at2"/>
<feature type="transmembrane region" description="Helical" evidence="2">
    <location>
        <begin position="192"/>
        <end position="213"/>
    </location>
</feature>
<feature type="transmembrane region" description="Helical" evidence="2">
    <location>
        <begin position="225"/>
        <end position="245"/>
    </location>
</feature>
<feature type="transmembrane region" description="Helical" evidence="2">
    <location>
        <begin position="420"/>
        <end position="439"/>
    </location>
</feature>
<keyword evidence="2" id="KW-0812">Transmembrane</keyword>
<feature type="transmembrane region" description="Helical" evidence="2">
    <location>
        <begin position="311"/>
        <end position="334"/>
    </location>
</feature>
<feature type="transmembrane region" description="Helical" evidence="2">
    <location>
        <begin position="365"/>
        <end position="384"/>
    </location>
</feature>
<proteinExistence type="predicted"/>
<keyword evidence="2" id="KW-0472">Membrane</keyword>
<feature type="region of interest" description="Disordered" evidence="1">
    <location>
        <begin position="1"/>
        <end position="68"/>
    </location>
</feature>
<dbReference type="AlphaFoldDB" id="A0A2Z3HC93"/>
<keyword evidence="2" id="KW-1133">Transmembrane helix</keyword>
<protein>
    <submittedName>
        <fullName evidence="4">VanZ family protein</fullName>
    </submittedName>
</protein>
<gene>
    <name evidence="4" type="ORF">C1280_36885</name>
</gene>
<feature type="compositionally biased region" description="Basic and acidic residues" evidence="1">
    <location>
        <begin position="33"/>
        <end position="68"/>
    </location>
</feature>
<evidence type="ECO:0000256" key="2">
    <source>
        <dbReference type="SAM" id="Phobius"/>
    </source>
</evidence>
<feature type="domain" description="VanZ-like" evidence="3">
    <location>
        <begin position="96"/>
        <end position="208"/>
    </location>
</feature>
<feature type="transmembrane region" description="Helical" evidence="2">
    <location>
        <begin position="340"/>
        <end position="358"/>
    </location>
</feature>
<accession>A0A2Z3HC93</accession>
<feature type="transmembrane region" description="Helical" evidence="2">
    <location>
        <begin position="81"/>
        <end position="103"/>
    </location>
</feature>
<evidence type="ECO:0000313" key="5">
    <source>
        <dbReference type="Proteomes" id="UP000245802"/>
    </source>
</evidence>
<sequence length="511" mass="53402">MDDDAPGAARPVGRAEAPGLGARGRGRPGQPRGHGEDERGPGAGVPDHDRAAAREGRDRRAAEARRPARVERCPLTPNRRALAWVAAGTAAFVVYGSLVPFHFGPRTDSFVRVMSAGVRIVSRSDAIANVLLTVPLGFALLGSAAADRGWSRAKAAAAGGLAVVPACALLAAAVECAQLYTPGRNCSASDVVAQTLGALIGVGCWVLFGQTLAARARAIWDRSAVNAAGQLLLAYLGLVLLIQVLPLDLSPSPADFYRKARAAARFGLFGELKEMSDAEKWKRYGDLAKLAALYFPAGLLAARLKGRVERWSIVHVLGAALALGLCFEAAQLVVQSRTPSLSDVLVGALAAVAGWYAGRVHDEGLAVPFALSWFVVWFAALTPVTQPPPGEQLLDAPRPFDWVPGLPLESGDPLFTLGELLTKLVLFGLLGVIVAAWRLPPRWRGGPTGSVRVSAVAAGGLGLFVSALIESGQRWTGTHTPCVTDVLLGGAGAALGVLAVSRLIAARAVRR</sequence>
<feature type="transmembrane region" description="Helical" evidence="2">
    <location>
        <begin position="158"/>
        <end position="180"/>
    </location>
</feature>
<evidence type="ECO:0000259" key="3">
    <source>
        <dbReference type="Pfam" id="PF04892"/>
    </source>
</evidence>
<name>A0A2Z3HC93_9BACT</name>
<feature type="transmembrane region" description="Helical" evidence="2">
    <location>
        <begin position="489"/>
        <end position="509"/>
    </location>
</feature>